<dbReference type="AlphaFoldDB" id="A0A3P7JV37"/>
<keyword evidence="3" id="KW-1185">Reference proteome</keyword>
<reference evidence="2 3" key="1">
    <citation type="submission" date="2018-11" db="EMBL/GenBank/DDBJ databases">
        <authorList>
            <consortium name="Pathogen Informatics"/>
        </authorList>
    </citation>
    <scope>NUCLEOTIDE SEQUENCE [LARGE SCALE GENOMIC DNA]</scope>
</reference>
<evidence type="ECO:0000313" key="2">
    <source>
        <dbReference type="EMBL" id="VDM82754.1"/>
    </source>
</evidence>
<accession>A0A3P7JV37</accession>
<feature type="region of interest" description="Disordered" evidence="1">
    <location>
        <begin position="93"/>
        <end position="112"/>
    </location>
</feature>
<evidence type="ECO:0000256" key="1">
    <source>
        <dbReference type="SAM" id="MobiDB-lite"/>
    </source>
</evidence>
<gene>
    <name evidence="2" type="ORF">SVUK_LOCUS17752</name>
</gene>
<dbReference type="EMBL" id="UYYB01119190">
    <property type="protein sequence ID" value="VDM82754.1"/>
    <property type="molecule type" value="Genomic_DNA"/>
</dbReference>
<sequence>MDEAVYQSAMELQNACDANTLGSYCEDRAHATEDRNLQTLWTFLAALSNKQGRREYVRILGYGAEDSVSKESRVSQTSVTSNEVTHLTNIMSSANCSSPRQNGHDGELVSDDDSTNEELFAKQPNLDWSRLGKGIC</sequence>
<dbReference type="OrthoDB" id="542917at2759"/>
<dbReference type="Proteomes" id="UP000270094">
    <property type="component" value="Unassembled WGS sequence"/>
</dbReference>
<name>A0A3P7JV37_STRVU</name>
<organism evidence="2 3">
    <name type="scientific">Strongylus vulgaris</name>
    <name type="common">Blood worm</name>
    <dbReference type="NCBI Taxonomy" id="40348"/>
    <lineage>
        <taxon>Eukaryota</taxon>
        <taxon>Metazoa</taxon>
        <taxon>Ecdysozoa</taxon>
        <taxon>Nematoda</taxon>
        <taxon>Chromadorea</taxon>
        <taxon>Rhabditida</taxon>
        <taxon>Rhabditina</taxon>
        <taxon>Rhabditomorpha</taxon>
        <taxon>Strongyloidea</taxon>
        <taxon>Strongylidae</taxon>
        <taxon>Strongylus</taxon>
    </lineage>
</organism>
<proteinExistence type="predicted"/>
<dbReference type="Gene3D" id="1.25.40.1030">
    <property type="match status" value="1"/>
</dbReference>
<evidence type="ECO:0000313" key="3">
    <source>
        <dbReference type="Proteomes" id="UP000270094"/>
    </source>
</evidence>
<protein>
    <submittedName>
        <fullName evidence="2">Uncharacterized protein</fullName>
    </submittedName>
</protein>